<name>A0A2S7W977_9FLAO</name>
<evidence type="ECO:0000313" key="1">
    <source>
        <dbReference type="EMBL" id="PQJ73851.1"/>
    </source>
</evidence>
<keyword evidence="1" id="KW-0328">Glycosyltransferase</keyword>
<accession>A0A2S7W977</accession>
<proteinExistence type="predicted"/>
<organism evidence="1 2">
    <name type="scientific">Polaribacter gangjinensis</name>
    <dbReference type="NCBI Taxonomy" id="574710"/>
    <lineage>
        <taxon>Bacteria</taxon>
        <taxon>Pseudomonadati</taxon>
        <taxon>Bacteroidota</taxon>
        <taxon>Flavobacteriia</taxon>
        <taxon>Flavobacteriales</taxon>
        <taxon>Flavobacteriaceae</taxon>
    </lineage>
</organism>
<comment type="caution">
    <text evidence="1">The sequence shown here is derived from an EMBL/GenBank/DDBJ whole genome shotgun (WGS) entry which is preliminary data.</text>
</comment>
<dbReference type="RefSeq" id="WP_105045007.1">
    <property type="nucleotide sequence ID" value="NZ_CP150662.1"/>
</dbReference>
<keyword evidence="1" id="KW-0808">Transferase</keyword>
<gene>
    <name evidence="1" type="ORF">BTO13_00525</name>
</gene>
<reference evidence="1 2" key="1">
    <citation type="submission" date="2016-12" db="EMBL/GenBank/DDBJ databases">
        <title>Trade-off between light-utilization and light-protection in marine flavobacteria.</title>
        <authorList>
            <person name="Kumagai Y."/>
            <person name="Yoshizawa S."/>
            <person name="Kogure K."/>
            <person name="Iwasaki W."/>
        </authorList>
    </citation>
    <scope>NUCLEOTIDE SEQUENCE [LARGE SCALE GENOMIC DNA]</scope>
    <source>
        <strain evidence="1 2">KCTC 22729</strain>
    </source>
</reference>
<dbReference type="AlphaFoldDB" id="A0A2S7W977"/>
<dbReference type="EMBL" id="MSCL01000001">
    <property type="protein sequence ID" value="PQJ73851.1"/>
    <property type="molecule type" value="Genomic_DNA"/>
</dbReference>
<dbReference type="GO" id="GO:0016757">
    <property type="term" value="F:glycosyltransferase activity"/>
    <property type="evidence" value="ECO:0007669"/>
    <property type="project" value="UniProtKB-KW"/>
</dbReference>
<dbReference type="Proteomes" id="UP000237608">
    <property type="component" value="Unassembled WGS sequence"/>
</dbReference>
<sequence length="129" mass="14579">MNINGKKVVVQKSQQALYEFLSDLKNFEKLMPDSIQKFEVDGDSFLFGLKGMPEIRLILKEKTPYSNITLGAASSKLDFHLVADITAIDANSCEAQLDFNGEFNMMMAMMVKKPLTTFIETLTENMEKL</sequence>
<dbReference type="OrthoDB" id="1011799at2"/>
<keyword evidence="2" id="KW-1185">Reference proteome</keyword>
<dbReference type="SUPFAM" id="SSF55961">
    <property type="entry name" value="Bet v1-like"/>
    <property type="match status" value="1"/>
</dbReference>
<protein>
    <submittedName>
        <fullName evidence="1">Orotate phosphoribosyltransferase</fullName>
    </submittedName>
</protein>
<evidence type="ECO:0000313" key="2">
    <source>
        <dbReference type="Proteomes" id="UP000237608"/>
    </source>
</evidence>